<evidence type="ECO:0000313" key="24">
    <source>
        <dbReference type="EMBL" id="CUM84486.1"/>
    </source>
</evidence>
<dbReference type="Proteomes" id="UP000095598">
    <property type="component" value="Unassembled WGS sequence"/>
</dbReference>
<evidence type="ECO:0000256" key="15">
    <source>
        <dbReference type="ARBA" id="ARBA00023136"/>
    </source>
</evidence>
<evidence type="ECO:0000256" key="7">
    <source>
        <dbReference type="ARBA" id="ARBA00022519"/>
    </source>
</evidence>
<name>A0A173S3F0_ANAHA</name>
<keyword evidence="11" id="KW-0418">Kinase</keyword>
<comment type="subcellular location">
    <subcellularLocation>
        <location evidence="2">Cell inner membrane</location>
        <topology evidence="2">Multi-pass membrane protein</topology>
    </subcellularLocation>
</comment>
<dbReference type="InterPro" id="IPR008207">
    <property type="entry name" value="Sig_transdc_His_kin_Hpt_dom"/>
</dbReference>
<evidence type="ECO:0000256" key="20">
    <source>
        <dbReference type="SAM" id="Phobius"/>
    </source>
</evidence>
<keyword evidence="12" id="KW-0547">Nucleotide-binding</keyword>
<feature type="domain" description="HPt" evidence="23">
    <location>
        <begin position="622"/>
        <end position="720"/>
    </location>
</feature>
<dbReference type="PROSITE" id="PS50109">
    <property type="entry name" value="HIS_KIN"/>
    <property type="match status" value="1"/>
</dbReference>
<keyword evidence="8 19" id="KW-0597">Phosphoprotein</keyword>
<comment type="similarity">
    <text evidence="3">In the N-terminal section; belongs to the phytochrome family.</text>
</comment>
<feature type="transmembrane region" description="Helical" evidence="20">
    <location>
        <begin position="130"/>
        <end position="147"/>
    </location>
</feature>
<evidence type="ECO:0000259" key="22">
    <source>
        <dbReference type="PROSITE" id="PS50110"/>
    </source>
</evidence>
<dbReference type="PROSITE" id="PS50110">
    <property type="entry name" value="RESPONSE_REGULATORY"/>
    <property type="match status" value="1"/>
</dbReference>
<feature type="transmembrane region" description="Helical" evidence="20">
    <location>
        <begin position="26"/>
        <end position="47"/>
    </location>
</feature>
<keyword evidence="7" id="KW-0997">Cell inner membrane</keyword>
<dbReference type="Gene3D" id="1.10.287.130">
    <property type="match status" value="1"/>
</dbReference>
<evidence type="ECO:0000259" key="21">
    <source>
        <dbReference type="PROSITE" id="PS50109"/>
    </source>
</evidence>
<gene>
    <name evidence="24" type="primary">rpfC_1</name>
    <name evidence="24" type="ORF">ERS852425_00975</name>
</gene>
<protein>
    <recommendedName>
        <fullName evidence="17">Circadian input-output histidine kinase CikA</fullName>
        <ecNumber evidence="4">2.7.13.3</ecNumber>
    </recommendedName>
    <alternativeName>
        <fullName evidence="5">Stage 0 sporulation protein A homolog</fullName>
    </alternativeName>
</protein>
<dbReference type="Gene3D" id="1.20.120.160">
    <property type="entry name" value="HPT domain"/>
    <property type="match status" value="1"/>
</dbReference>
<dbReference type="EMBL" id="CYXT01000005">
    <property type="protein sequence ID" value="CUM84486.1"/>
    <property type="molecule type" value="Genomic_DNA"/>
</dbReference>
<evidence type="ECO:0000256" key="18">
    <source>
        <dbReference type="PROSITE-ProRule" id="PRU00110"/>
    </source>
</evidence>
<proteinExistence type="inferred from homology"/>
<evidence type="ECO:0000259" key="23">
    <source>
        <dbReference type="PROSITE" id="PS50894"/>
    </source>
</evidence>
<feature type="transmembrane region" description="Helical" evidence="20">
    <location>
        <begin position="167"/>
        <end position="185"/>
    </location>
</feature>
<feature type="transmembrane region" description="Helical" evidence="20">
    <location>
        <begin position="80"/>
        <end position="98"/>
    </location>
</feature>
<dbReference type="PANTHER" id="PTHR43047">
    <property type="entry name" value="TWO-COMPONENT HISTIDINE PROTEIN KINASE"/>
    <property type="match status" value="1"/>
</dbReference>
<evidence type="ECO:0000256" key="19">
    <source>
        <dbReference type="PROSITE-ProRule" id="PRU00169"/>
    </source>
</evidence>
<dbReference type="InterPro" id="IPR036641">
    <property type="entry name" value="HPT_dom_sf"/>
</dbReference>
<comment type="function">
    <text evidence="16">May play the central regulatory role in sporulation. It may be an element of the effector pathway responsible for the activation of sporulation genes in response to nutritional stress. Spo0A may act in concert with spo0H (a sigma factor) to control the expression of some genes that are critical to the sporulation process.</text>
</comment>
<feature type="modified residue" description="Phosphohistidine" evidence="18">
    <location>
        <position position="663"/>
    </location>
</feature>
<keyword evidence="13 20" id="KW-1133">Transmembrane helix</keyword>
<dbReference type="InterPro" id="IPR011006">
    <property type="entry name" value="CheY-like_superfamily"/>
</dbReference>
<evidence type="ECO:0000256" key="6">
    <source>
        <dbReference type="ARBA" id="ARBA00022475"/>
    </source>
</evidence>
<dbReference type="GO" id="GO:0009927">
    <property type="term" value="F:histidine phosphotransfer kinase activity"/>
    <property type="evidence" value="ECO:0007669"/>
    <property type="project" value="TreeGrafter"/>
</dbReference>
<evidence type="ECO:0000256" key="13">
    <source>
        <dbReference type="ARBA" id="ARBA00022989"/>
    </source>
</evidence>
<dbReference type="SUPFAM" id="SSF55874">
    <property type="entry name" value="ATPase domain of HSP90 chaperone/DNA topoisomerase II/histidine kinase"/>
    <property type="match status" value="1"/>
</dbReference>
<dbReference type="GO" id="GO:0005886">
    <property type="term" value="C:plasma membrane"/>
    <property type="evidence" value="ECO:0007669"/>
    <property type="project" value="UniProtKB-SubCell"/>
</dbReference>
<dbReference type="Pfam" id="PF02518">
    <property type="entry name" value="HATPase_c"/>
    <property type="match status" value="1"/>
</dbReference>
<dbReference type="SMART" id="SM00387">
    <property type="entry name" value="HATPase_c"/>
    <property type="match status" value="1"/>
</dbReference>
<keyword evidence="12" id="KW-0067">ATP-binding</keyword>
<dbReference type="PANTHER" id="PTHR43047:SF72">
    <property type="entry name" value="OSMOSENSING HISTIDINE PROTEIN KINASE SLN1"/>
    <property type="match status" value="1"/>
</dbReference>
<dbReference type="Pfam" id="PF01627">
    <property type="entry name" value="Hpt"/>
    <property type="match status" value="1"/>
</dbReference>
<dbReference type="SUPFAM" id="SSF47226">
    <property type="entry name" value="Histidine-containing phosphotransfer domain, HPT domain"/>
    <property type="match status" value="1"/>
</dbReference>
<feature type="domain" description="Histidine kinase" evidence="21">
    <location>
        <begin position="215"/>
        <end position="433"/>
    </location>
</feature>
<dbReference type="CDD" id="cd16922">
    <property type="entry name" value="HATPase_EvgS-ArcB-TorS-like"/>
    <property type="match status" value="1"/>
</dbReference>
<feature type="transmembrane region" description="Helical" evidence="20">
    <location>
        <begin position="104"/>
        <end position="123"/>
    </location>
</feature>
<dbReference type="Pfam" id="PF00072">
    <property type="entry name" value="Response_reg"/>
    <property type="match status" value="1"/>
</dbReference>
<dbReference type="PROSITE" id="PS50894">
    <property type="entry name" value="HPT"/>
    <property type="match status" value="1"/>
</dbReference>
<dbReference type="InterPro" id="IPR036890">
    <property type="entry name" value="HATPase_C_sf"/>
</dbReference>
<evidence type="ECO:0000256" key="17">
    <source>
        <dbReference type="ARBA" id="ARBA00074306"/>
    </source>
</evidence>
<dbReference type="InterPro" id="IPR003594">
    <property type="entry name" value="HATPase_dom"/>
</dbReference>
<dbReference type="InterPro" id="IPR004358">
    <property type="entry name" value="Sig_transdc_His_kin-like_C"/>
</dbReference>
<dbReference type="SMART" id="SM00388">
    <property type="entry name" value="HisKA"/>
    <property type="match status" value="1"/>
</dbReference>
<dbReference type="AlphaFoldDB" id="A0A173S3F0"/>
<evidence type="ECO:0000256" key="5">
    <source>
        <dbReference type="ARBA" id="ARBA00018672"/>
    </source>
</evidence>
<evidence type="ECO:0000256" key="3">
    <source>
        <dbReference type="ARBA" id="ARBA00006402"/>
    </source>
</evidence>
<dbReference type="GO" id="GO:0000155">
    <property type="term" value="F:phosphorelay sensor kinase activity"/>
    <property type="evidence" value="ECO:0007669"/>
    <property type="project" value="InterPro"/>
</dbReference>
<keyword evidence="15 20" id="KW-0472">Membrane</keyword>
<dbReference type="CDD" id="cd00082">
    <property type="entry name" value="HisKA"/>
    <property type="match status" value="1"/>
</dbReference>
<dbReference type="FunFam" id="3.30.565.10:FF:000010">
    <property type="entry name" value="Sensor histidine kinase RcsC"/>
    <property type="match status" value="1"/>
</dbReference>
<feature type="modified residue" description="4-aspartylphosphate" evidence="19">
    <location>
        <position position="510"/>
    </location>
</feature>
<dbReference type="InterPro" id="IPR005467">
    <property type="entry name" value="His_kinase_dom"/>
</dbReference>
<sequence>MGKWFRQILQGEHSLFRLSLPFRVRLFNVLALVGGMISLINGISSYANNQDSVILGLNLGIAVLSFVLLFYAYKSGRYQFCYVVTTIMIFLMMFPYLFFKSGGYKGGMVSFYIFGILFTVFMLEGKVMFFTAFMEMVVYIATIMIAYQNPQMVVWFSSEKEVVMDLLIGFCASSISVAAVMYLHFRMYNKQQEILEEARIEAQSANKAKSAFLANMGHEIRTPINVMLGMNEMILRESESEEIRQYAKSIERSGGYLISLINNILDISRIESGKMEIEEGKYELRQLLDEVMLIAEKQAEQKSLKMNLIFDKTLPAYLIGDVIHIKQILLNLINNAVKYTKEGQIDIKVSKNEEETKLIFEVKDTGIGIKEENLPVLFDAFMRVDSKKNKKIKGTGLGLAIAKQLVEQMGGMIWVESVYGKGSSFFVQLPMKKVSDGKISNVEWKETDERKRRSFVAPQAKILIVDDNPENLMVTRSLLKRTAVFVDTAASGEECVHKVRQNVYDLILLDYMMPQMDGIDTIRELKKDVQFHIPVIALTADVTKGIEQTFLREGFCAYLSKPVMWSKLEDLLMKYLRDDLVFIREDLKEEQKIKDEEFKQLKGQLKENDIKIEEGLRLLDGDFMQYRKLMEFFTEYQEEYMRQMQQLMTQNEVKVDEITRMMHTLKSNAKAIGAIHLYEIAKEMEDRGKQKDMEYIMSAYDLLKLEWGRVFKASREFIEQTKNVLFDQKKEEEKDKQSKEEIKEKLKIFITRYQAKEAKEQIQYYRKGKISEEERNILKEMEIRIDQLDFDEAEILMKRWEGME</sequence>
<dbReference type="Pfam" id="PF00512">
    <property type="entry name" value="HisKA"/>
    <property type="match status" value="1"/>
</dbReference>
<reference evidence="24 25" key="1">
    <citation type="submission" date="2015-09" db="EMBL/GenBank/DDBJ databases">
        <authorList>
            <consortium name="Pathogen Informatics"/>
        </authorList>
    </citation>
    <scope>NUCLEOTIDE SEQUENCE [LARGE SCALE GENOMIC DNA]</scope>
    <source>
        <strain evidence="24 25">2789STDY5608868</strain>
    </source>
</reference>
<keyword evidence="6" id="KW-1003">Cell membrane</keyword>
<evidence type="ECO:0000256" key="4">
    <source>
        <dbReference type="ARBA" id="ARBA00012438"/>
    </source>
</evidence>
<dbReference type="PRINTS" id="PR00344">
    <property type="entry name" value="BCTRLSENSOR"/>
</dbReference>
<evidence type="ECO:0000256" key="9">
    <source>
        <dbReference type="ARBA" id="ARBA00022679"/>
    </source>
</evidence>
<dbReference type="InterPro" id="IPR036097">
    <property type="entry name" value="HisK_dim/P_sf"/>
</dbReference>
<evidence type="ECO:0000256" key="10">
    <source>
        <dbReference type="ARBA" id="ARBA00022692"/>
    </source>
</evidence>
<evidence type="ECO:0000256" key="11">
    <source>
        <dbReference type="ARBA" id="ARBA00022777"/>
    </source>
</evidence>
<evidence type="ECO:0000256" key="8">
    <source>
        <dbReference type="ARBA" id="ARBA00022553"/>
    </source>
</evidence>
<dbReference type="InterPro" id="IPR001789">
    <property type="entry name" value="Sig_transdc_resp-reg_receiver"/>
</dbReference>
<keyword evidence="14" id="KW-0902">Two-component regulatory system</keyword>
<keyword evidence="9 24" id="KW-0808">Transferase</keyword>
<dbReference type="Gene3D" id="3.40.50.2300">
    <property type="match status" value="1"/>
</dbReference>
<evidence type="ECO:0000313" key="25">
    <source>
        <dbReference type="Proteomes" id="UP000095598"/>
    </source>
</evidence>
<dbReference type="SUPFAM" id="SSF52172">
    <property type="entry name" value="CheY-like"/>
    <property type="match status" value="1"/>
</dbReference>
<dbReference type="CDD" id="cd17546">
    <property type="entry name" value="REC_hyHK_CKI1_RcsC-like"/>
    <property type="match status" value="1"/>
</dbReference>
<organism evidence="24 25">
    <name type="scientific">Anaerostipes hadrus</name>
    <dbReference type="NCBI Taxonomy" id="649756"/>
    <lineage>
        <taxon>Bacteria</taxon>
        <taxon>Bacillati</taxon>
        <taxon>Bacillota</taxon>
        <taxon>Clostridia</taxon>
        <taxon>Lachnospirales</taxon>
        <taxon>Lachnospiraceae</taxon>
        <taxon>Anaerostipes</taxon>
    </lineage>
</organism>
<dbReference type="EC" id="2.7.13.3" evidence="4"/>
<dbReference type="Gene3D" id="3.30.565.10">
    <property type="entry name" value="Histidine kinase-like ATPase, C-terminal domain"/>
    <property type="match status" value="1"/>
</dbReference>
<comment type="catalytic activity">
    <reaction evidence="1">
        <text>ATP + protein L-histidine = ADP + protein N-phospho-L-histidine.</text>
        <dbReference type="EC" id="2.7.13.3"/>
    </reaction>
</comment>
<feature type="transmembrane region" description="Helical" evidence="20">
    <location>
        <begin position="53"/>
        <end position="73"/>
    </location>
</feature>
<accession>A0A173S3F0</accession>
<evidence type="ECO:0000256" key="14">
    <source>
        <dbReference type="ARBA" id="ARBA00023012"/>
    </source>
</evidence>
<dbReference type="InterPro" id="IPR003661">
    <property type="entry name" value="HisK_dim/P_dom"/>
</dbReference>
<evidence type="ECO:0000256" key="16">
    <source>
        <dbReference type="ARBA" id="ARBA00024867"/>
    </source>
</evidence>
<dbReference type="RefSeq" id="WP_055258159.1">
    <property type="nucleotide sequence ID" value="NZ_CYXT01000005.1"/>
</dbReference>
<dbReference type="SMART" id="SM00448">
    <property type="entry name" value="REC"/>
    <property type="match status" value="1"/>
</dbReference>
<dbReference type="SUPFAM" id="SSF47384">
    <property type="entry name" value="Homodimeric domain of signal transducing histidine kinase"/>
    <property type="match status" value="1"/>
</dbReference>
<evidence type="ECO:0000256" key="2">
    <source>
        <dbReference type="ARBA" id="ARBA00004429"/>
    </source>
</evidence>
<feature type="domain" description="Response regulatory" evidence="22">
    <location>
        <begin position="461"/>
        <end position="576"/>
    </location>
</feature>
<evidence type="ECO:0000256" key="12">
    <source>
        <dbReference type="ARBA" id="ARBA00022840"/>
    </source>
</evidence>
<keyword evidence="10 20" id="KW-0812">Transmembrane</keyword>
<evidence type="ECO:0000256" key="1">
    <source>
        <dbReference type="ARBA" id="ARBA00000085"/>
    </source>
</evidence>